<sequence length="88" mass="9731">MSIIFRRMVPLSFTRKSFALLMVLSCFCSRWWALMQNLSRCALSAIVVLHLKASTNSSVLSSSMTPARLGKGPACHASFARTRHASNL</sequence>
<protein>
    <submittedName>
        <fullName evidence="1">Uncharacterized protein</fullName>
    </submittedName>
</protein>
<evidence type="ECO:0000313" key="1">
    <source>
        <dbReference type="EMBL" id="JAE03760.1"/>
    </source>
</evidence>
<reference evidence="1" key="2">
    <citation type="journal article" date="2015" name="Data Brief">
        <title>Shoot transcriptome of the giant reed, Arundo donax.</title>
        <authorList>
            <person name="Barrero R.A."/>
            <person name="Guerrero F.D."/>
            <person name="Moolhuijzen P."/>
            <person name="Goolsby J.A."/>
            <person name="Tidwell J."/>
            <person name="Bellgard S.E."/>
            <person name="Bellgard M.I."/>
        </authorList>
    </citation>
    <scope>NUCLEOTIDE SEQUENCE</scope>
    <source>
        <tissue evidence="1">Shoot tissue taken approximately 20 cm above the soil surface</tissue>
    </source>
</reference>
<proteinExistence type="predicted"/>
<accession>A0A0A9ESP4</accession>
<dbReference type="AlphaFoldDB" id="A0A0A9ESP4"/>
<reference evidence="1" key="1">
    <citation type="submission" date="2014-09" db="EMBL/GenBank/DDBJ databases">
        <authorList>
            <person name="Magalhaes I.L.F."/>
            <person name="Oliveira U."/>
            <person name="Santos F.R."/>
            <person name="Vidigal T.H.D.A."/>
            <person name="Brescovit A.D."/>
            <person name="Santos A.J."/>
        </authorList>
    </citation>
    <scope>NUCLEOTIDE SEQUENCE</scope>
    <source>
        <tissue evidence="1">Shoot tissue taken approximately 20 cm above the soil surface</tissue>
    </source>
</reference>
<dbReference type="EMBL" id="GBRH01194136">
    <property type="protein sequence ID" value="JAE03760.1"/>
    <property type="molecule type" value="Transcribed_RNA"/>
</dbReference>
<organism evidence="1">
    <name type="scientific">Arundo donax</name>
    <name type="common">Giant reed</name>
    <name type="synonym">Donax arundinaceus</name>
    <dbReference type="NCBI Taxonomy" id="35708"/>
    <lineage>
        <taxon>Eukaryota</taxon>
        <taxon>Viridiplantae</taxon>
        <taxon>Streptophyta</taxon>
        <taxon>Embryophyta</taxon>
        <taxon>Tracheophyta</taxon>
        <taxon>Spermatophyta</taxon>
        <taxon>Magnoliopsida</taxon>
        <taxon>Liliopsida</taxon>
        <taxon>Poales</taxon>
        <taxon>Poaceae</taxon>
        <taxon>PACMAD clade</taxon>
        <taxon>Arundinoideae</taxon>
        <taxon>Arundineae</taxon>
        <taxon>Arundo</taxon>
    </lineage>
</organism>
<name>A0A0A9ESP4_ARUDO</name>